<evidence type="ECO:0000256" key="1">
    <source>
        <dbReference type="SAM" id="Coils"/>
    </source>
</evidence>
<dbReference type="EMBL" id="KB206772">
    <property type="protein sequence ID" value="ELP87989.1"/>
    <property type="molecule type" value="Genomic_DNA"/>
</dbReference>
<gene>
    <name evidence="2" type="ORF">EIN_419080</name>
</gene>
<dbReference type="OMA" id="EHENSIF"/>
<dbReference type="RefSeq" id="XP_004254760.1">
    <property type="nucleotide sequence ID" value="XM_004254712.1"/>
</dbReference>
<evidence type="ECO:0000313" key="2">
    <source>
        <dbReference type="EMBL" id="ELP87989.1"/>
    </source>
</evidence>
<keyword evidence="1" id="KW-0175">Coiled coil</keyword>
<proteinExistence type="predicted"/>
<dbReference type="Proteomes" id="UP000014680">
    <property type="component" value="Unassembled WGS sequence"/>
</dbReference>
<protein>
    <submittedName>
        <fullName evidence="2">Leucine-rich repeat-containing protein C10orf80, putative</fullName>
    </submittedName>
</protein>
<dbReference type="AlphaFoldDB" id="A0A0A1U1U1"/>
<reference evidence="2 3" key="1">
    <citation type="submission" date="2012-10" db="EMBL/GenBank/DDBJ databases">
        <authorList>
            <person name="Zafar N."/>
            <person name="Inman J."/>
            <person name="Hall N."/>
            <person name="Lorenzi H."/>
            <person name="Caler E."/>
        </authorList>
    </citation>
    <scope>NUCLEOTIDE SEQUENCE [LARGE SCALE GENOMIC DNA]</scope>
    <source>
        <strain evidence="2 3">IP1</strain>
    </source>
</reference>
<dbReference type="GeneID" id="14886953"/>
<keyword evidence="3" id="KW-1185">Reference proteome</keyword>
<accession>A0A0A1U1U1</accession>
<sequence>MKQINKFIKNQKSFNRIQHKKNFLLFIIKMSLSENQIDPVTLRLQEEEEIRKYTTLKVDNDESRQAFIAGHKLAQTISYKERCACYVTQQKCQNDLNEMAEKHDALVQQYNTLYQGYLNVLNQCNEFQKVNQQLTQTHAELNQTILTLQSKGEKDIKDYNELISKFNNQKEESEQKYHILYLEKEKLYNETQSSKQRIALCNNKIATLTVEKDKLKKVNANIEDEKSALINEKVALKTKINSLESDNESIINEMNTLKLVLQEETATKEILKKNIDEQKKMAIIAKNEVTQEKQENIKLKKEYTEQIKKLKDDTKTQVEQAESQNEKLMLDINTLKVQMEALESEKLKYEKKVEKVTKQKDNETLLKQQSEEKLINLEAQNSDQQTALDKQKTDILSLKEKVDKLEKDVDAAQIRSTDLSTQLQSVELEKTVLEKEREELHLQLQRFKEESERTTQRLENETNQIKQNSQKNVTTLESQISDLKSQLFALENKSKEQQETYENEKRELTILNKKLQTENTELVTLNNIKTKAEEEEAKIFEKIHTNQQKALSMLCAFKTFNWKKVEGTPTKRAVLCMKSMFVVNNREYFKVEVDFSMCDVKPKLAGLYIETQQNNTFLSLQIVESNQVVFVVGKKGMFEVRGFAEDNLNNSTLLKIKI</sequence>
<dbReference type="KEGG" id="eiv:EIN_419080"/>
<evidence type="ECO:0000313" key="3">
    <source>
        <dbReference type="Proteomes" id="UP000014680"/>
    </source>
</evidence>
<feature type="coiled-coil region" evidence="1">
    <location>
        <begin position="124"/>
        <end position="535"/>
    </location>
</feature>
<organism evidence="2 3">
    <name type="scientific">Entamoeba invadens IP1</name>
    <dbReference type="NCBI Taxonomy" id="370355"/>
    <lineage>
        <taxon>Eukaryota</taxon>
        <taxon>Amoebozoa</taxon>
        <taxon>Evosea</taxon>
        <taxon>Archamoebae</taxon>
        <taxon>Mastigamoebida</taxon>
        <taxon>Entamoebidae</taxon>
        <taxon>Entamoeba</taxon>
    </lineage>
</organism>
<name>A0A0A1U1U1_ENTIV</name>
<dbReference type="VEuPathDB" id="AmoebaDB:EIN_419080"/>